<proteinExistence type="inferred from homology"/>
<dbReference type="InterPro" id="IPR050802">
    <property type="entry name" value="EF-GSTs"/>
</dbReference>
<dbReference type="GO" id="GO:0005634">
    <property type="term" value="C:nucleus"/>
    <property type="evidence" value="ECO:0007669"/>
    <property type="project" value="TreeGrafter"/>
</dbReference>
<dbReference type="GO" id="GO:0006414">
    <property type="term" value="P:translational elongation"/>
    <property type="evidence" value="ECO:0007669"/>
    <property type="project" value="TreeGrafter"/>
</dbReference>
<organism evidence="3 4">
    <name type="scientific">Lasiosphaeria hispida</name>
    <dbReference type="NCBI Taxonomy" id="260671"/>
    <lineage>
        <taxon>Eukaryota</taxon>
        <taxon>Fungi</taxon>
        <taxon>Dikarya</taxon>
        <taxon>Ascomycota</taxon>
        <taxon>Pezizomycotina</taxon>
        <taxon>Sordariomycetes</taxon>
        <taxon>Sordariomycetidae</taxon>
        <taxon>Sordariales</taxon>
        <taxon>Lasiosphaeriaceae</taxon>
        <taxon>Lasiosphaeria</taxon>
    </lineage>
</organism>
<dbReference type="Proteomes" id="UP001275084">
    <property type="component" value="Unassembled WGS sequence"/>
</dbReference>
<dbReference type="EMBL" id="JAUIQD010000006">
    <property type="protein sequence ID" value="KAK3347055.1"/>
    <property type="molecule type" value="Genomic_DNA"/>
</dbReference>
<sequence length="235" mass="25223">MTFFGTIYSYPDLPCPAGVFTLPLFVLHDPFSSYNANQIPIVAAINDLEIVQDPAFELGVTNRAPEYRARFPLGKVPGFTSADDTLHLAGGQAIRRHVAASGPRADPATRARNDEWSCYADNEPTVTALPAGLMTALKVWPYNAARHADLARNFKRPLGKPEVGLRASGGFLFGEELTMADVMVAGPLVLAGSFLMDEMRKAAPSVAGFLEGLMEIPVVGKAFGGLKLCQTRAAE</sequence>
<dbReference type="AlphaFoldDB" id="A0AAJ0HCY4"/>
<dbReference type="GO" id="GO:0005737">
    <property type="term" value="C:cytoplasm"/>
    <property type="evidence" value="ECO:0007669"/>
    <property type="project" value="TreeGrafter"/>
</dbReference>
<keyword evidence="4" id="KW-1185">Reference proteome</keyword>
<accession>A0AAJ0HCY4</accession>
<dbReference type="PANTHER" id="PTHR43986:SF10">
    <property type="entry name" value="ELONGATION FACTOR EEF-1B GAMMA SUBUNIT, PUTATIVE (AFU_ORTHOLOGUE AFUA_1G17120)-RELATED"/>
    <property type="match status" value="1"/>
</dbReference>
<reference evidence="3" key="1">
    <citation type="journal article" date="2023" name="Mol. Phylogenet. Evol.">
        <title>Genome-scale phylogeny and comparative genomics of the fungal order Sordariales.</title>
        <authorList>
            <person name="Hensen N."/>
            <person name="Bonometti L."/>
            <person name="Westerberg I."/>
            <person name="Brannstrom I.O."/>
            <person name="Guillou S."/>
            <person name="Cros-Aarteil S."/>
            <person name="Calhoun S."/>
            <person name="Haridas S."/>
            <person name="Kuo A."/>
            <person name="Mondo S."/>
            <person name="Pangilinan J."/>
            <person name="Riley R."/>
            <person name="LaButti K."/>
            <person name="Andreopoulos B."/>
            <person name="Lipzen A."/>
            <person name="Chen C."/>
            <person name="Yan M."/>
            <person name="Daum C."/>
            <person name="Ng V."/>
            <person name="Clum A."/>
            <person name="Steindorff A."/>
            <person name="Ohm R.A."/>
            <person name="Martin F."/>
            <person name="Silar P."/>
            <person name="Natvig D.O."/>
            <person name="Lalanne C."/>
            <person name="Gautier V."/>
            <person name="Ament-Velasquez S.L."/>
            <person name="Kruys A."/>
            <person name="Hutchinson M.I."/>
            <person name="Powell A.J."/>
            <person name="Barry K."/>
            <person name="Miller A.N."/>
            <person name="Grigoriev I.V."/>
            <person name="Debuchy R."/>
            <person name="Gladieux P."/>
            <person name="Hiltunen Thoren M."/>
            <person name="Johannesson H."/>
        </authorList>
    </citation>
    <scope>NUCLEOTIDE SEQUENCE</scope>
    <source>
        <strain evidence="3">CBS 955.72</strain>
    </source>
</reference>
<dbReference type="Gene3D" id="1.20.1050.10">
    <property type="match status" value="1"/>
</dbReference>
<dbReference type="InterPro" id="IPR036282">
    <property type="entry name" value="Glutathione-S-Trfase_C_sf"/>
</dbReference>
<evidence type="ECO:0000256" key="1">
    <source>
        <dbReference type="ARBA" id="ARBA00007409"/>
    </source>
</evidence>
<protein>
    <recommendedName>
        <fullName evidence="2">GST C-terminal domain-containing protein</fullName>
    </recommendedName>
</protein>
<evidence type="ECO:0000313" key="3">
    <source>
        <dbReference type="EMBL" id="KAK3347055.1"/>
    </source>
</evidence>
<name>A0AAJ0HCY4_9PEZI</name>
<dbReference type="Gene3D" id="3.40.30.10">
    <property type="entry name" value="Glutaredoxin"/>
    <property type="match status" value="1"/>
</dbReference>
<gene>
    <name evidence="3" type="ORF">B0T25DRAFT_613897</name>
</gene>
<feature type="domain" description="GST C-terminal" evidence="2">
    <location>
        <begin position="106"/>
        <end position="233"/>
    </location>
</feature>
<comment type="similarity">
    <text evidence="1">Belongs to the GST superfamily.</text>
</comment>
<dbReference type="InterPro" id="IPR010987">
    <property type="entry name" value="Glutathione-S-Trfase_C-like"/>
</dbReference>
<dbReference type="PANTHER" id="PTHR43986">
    <property type="entry name" value="ELONGATION FACTOR 1-GAMMA"/>
    <property type="match status" value="1"/>
</dbReference>
<evidence type="ECO:0000259" key="2">
    <source>
        <dbReference type="PROSITE" id="PS50405"/>
    </source>
</evidence>
<dbReference type="SUPFAM" id="SSF47616">
    <property type="entry name" value="GST C-terminal domain-like"/>
    <property type="match status" value="1"/>
</dbReference>
<reference evidence="3" key="2">
    <citation type="submission" date="2023-06" db="EMBL/GenBank/DDBJ databases">
        <authorList>
            <consortium name="Lawrence Berkeley National Laboratory"/>
            <person name="Haridas S."/>
            <person name="Hensen N."/>
            <person name="Bonometti L."/>
            <person name="Westerberg I."/>
            <person name="Brannstrom I.O."/>
            <person name="Guillou S."/>
            <person name="Cros-Aarteil S."/>
            <person name="Calhoun S."/>
            <person name="Kuo A."/>
            <person name="Mondo S."/>
            <person name="Pangilinan J."/>
            <person name="Riley R."/>
            <person name="Labutti K."/>
            <person name="Andreopoulos B."/>
            <person name="Lipzen A."/>
            <person name="Chen C."/>
            <person name="Yanf M."/>
            <person name="Daum C."/>
            <person name="Ng V."/>
            <person name="Clum A."/>
            <person name="Steindorff A."/>
            <person name="Ohm R."/>
            <person name="Martin F."/>
            <person name="Silar P."/>
            <person name="Natvig D."/>
            <person name="Lalanne C."/>
            <person name="Gautier V."/>
            <person name="Ament-Velasquez S.L."/>
            <person name="Kruys A."/>
            <person name="Hutchinson M.I."/>
            <person name="Powell A.J."/>
            <person name="Barry K."/>
            <person name="Miller A.N."/>
            <person name="Grigoriev I.V."/>
            <person name="Debuchy R."/>
            <person name="Gladieux P."/>
            <person name="Thoren M.H."/>
            <person name="Johannesson H."/>
        </authorList>
    </citation>
    <scope>NUCLEOTIDE SEQUENCE</scope>
    <source>
        <strain evidence="3">CBS 955.72</strain>
    </source>
</reference>
<dbReference type="PROSITE" id="PS50405">
    <property type="entry name" value="GST_CTER"/>
    <property type="match status" value="1"/>
</dbReference>
<evidence type="ECO:0000313" key="4">
    <source>
        <dbReference type="Proteomes" id="UP001275084"/>
    </source>
</evidence>
<comment type="caution">
    <text evidence="3">The sequence shown here is derived from an EMBL/GenBank/DDBJ whole genome shotgun (WGS) entry which is preliminary data.</text>
</comment>